<feature type="non-terminal residue" evidence="2">
    <location>
        <position position="1"/>
    </location>
</feature>
<gene>
    <name evidence="2" type="ORF">QE152_g23516</name>
</gene>
<keyword evidence="1" id="KW-1133">Transmembrane helix</keyword>
<accession>A0AAW1KH10</accession>
<dbReference type="Proteomes" id="UP001458880">
    <property type="component" value="Unassembled WGS sequence"/>
</dbReference>
<keyword evidence="3" id="KW-1185">Reference proteome</keyword>
<name>A0AAW1KH10_POPJA</name>
<feature type="transmembrane region" description="Helical" evidence="1">
    <location>
        <begin position="21"/>
        <end position="44"/>
    </location>
</feature>
<proteinExistence type="predicted"/>
<reference evidence="2 3" key="1">
    <citation type="journal article" date="2024" name="BMC Genomics">
        <title>De novo assembly and annotation of Popillia japonica's genome with initial clues to its potential as an invasive pest.</title>
        <authorList>
            <person name="Cucini C."/>
            <person name="Boschi S."/>
            <person name="Funari R."/>
            <person name="Cardaioli E."/>
            <person name="Iannotti N."/>
            <person name="Marturano G."/>
            <person name="Paoli F."/>
            <person name="Bruttini M."/>
            <person name="Carapelli A."/>
            <person name="Frati F."/>
            <person name="Nardi F."/>
        </authorList>
    </citation>
    <scope>NUCLEOTIDE SEQUENCE [LARGE SCALE GENOMIC DNA]</scope>
    <source>
        <strain evidence="2">DMR45628</strain>
    </source>
</reference>
<comment type="caution">
    <text evidence="2">The sequence shown here is derived from an EMBL/GenBank/DDBJ whole genome shotgun (WGS) entry which is preliminary data.</text>
</comment>
<keyword evidence="1" id="KW-0472">Membrane</keyword>
<protein>
    <submittedName>
        <fullName evidence="2">Uncharacterized protein</fullName>
    </submittedName>
</protein>
<evidence type="ECO:0000313" key="3">
    <source>
        <dbReference type="Proteomes" id="UP001458880"/>
    </source>
</evidence>
<keyword evidence="1" id="KW-0812">Transmembrane</keyword>
<sequence length="50" mass="5775">EKVNNKVKICKQLFLIAKRQRLRLLILKATRNLLNTVIIVVTFLTTHTSA</sequence>
<dbReference type="AlphaFoldDB" id="A0AAW1KH10"/>
<evidence type="ECO:0000256" key="1">
    <source>
        <dbReference type="SAM" id="Phobius"/>
    </source>
</evidence>
<evidence type="ECO:0000313" key="2">
    <source>
        <dbReference type="EMBL" id="KAK9717799.1"/>
    </source>
</evidence>
<dbReference type="EMBL" id="JASPKY010000236">
    <property type="protein sequence ID" value="KAK9717799.1"/>
    <property type="molecule type" value="Genomic_DNA"/>
</dbReference>
<organism evidence="2 3">
    <name type="scientific">Popillia japonica</name>
    <name type="common">Japanese beetle</name>
    <dbReference type="NCBI Taxonomy" id="7064"/>
    <lineage>
        <taxon>Eukaryota</taxon>
        <taxon>Metazoa</taxon>
        <taxon>Ecdysozoa</taxon>
        <taxon>Arthropoda</taxon>
        <taxon>Hexapoda</taxon>
        <taxon>Insecta</taxon>
        <taxon>Pterygota</taxon>
        <taxon>Neoptera</taxon>
        <taxon>Endopterygota</taxon>
        <taxon>Coleoptera</taxon>
        <taxon>Polyphaga</taxon>
        <taxon>Scarabaeiformia</taxon>
        <taxon>Scarabaeidae</taxon>
        <taxon>Rutelinae</taxon>
        <taxon>Popillia</taxon>
    </lineage>
</organism>